<keyword evidence="1" id="KW-0472">Membrane</keyword>
<proteinExistence type="predicted"/>
<dbReference type="AlphaFoldDB" id="A0A1F6V407"/>
<keyword evidence="1" id="KW-1133">Transmembrane helix</keyword>
<dbReference type="EMBL" id="MFTO01000002">
    <property type="protein sequence ID" value="OGI64352.1"/>
    <property type="molecule type" value="Genomic_DNA"/>
</dbReference>
<reference evidence="2 3" key="1">
    <citation type="journal article" date="2016" name="Nat. Commun.">
        <title>Thousands of microbial genomes shed light on interconnected biogeochemical processes in an aquifer system.</title>
        <authorList>
            <person name="Anantharaman K."/>
            <person name="Brown C.T."/>
            <person name="Hug L.A."/>
            <person name="Sharon I."/>
            <person name="Castelle C.J."/>
            <person name="Probst A.J."/>
            <person name="Thomas B.C."/>
            <person name="Singh A."/>
            <person name="Wilkins M.J."/>
            <person name="Karaoz U."/>
            <person name="Brodie E.L."/>
            <person name="Williams K.H."/>
            <person name="Hubbard S.S."/>
            <person name="Banfield J.F."/>
        </authorList>
    </citation>
    <scope>NUCLEOTIDE SEQUENCE [LARGE SCALE GENOMIC DNA]</scope>
</reference>
<sequence length="162" mass="17435">MKFFKSKNVNKGFLMVEILIVASVIVGAFIVALAVAQNSIFVARSALYSAQAGFLLEEGVQAVKILRDNDWDNISALSASTTYYPAFSSGTWTLSATPSTVGNFTRIVEMDSVNRDNSTGDISSSGTDDPGTKLFTVTVSWAGGPQNFSKTLSFYLSDIFTE</sequence>
<gene>
    <name evidence="2" type="ORF">A2733_00030</name>
</gene>
<evidence type="ECO:0000313" key="3">
    <source>
        <dbReference type="Proteomes" id="UP000178985"/>
    </source>
</evidence>
<accession>A0A1F6V407</accession>
<feature type="transmembrane region" description="Helical" evidence="1">
    <location>
        <begin position="12"/>
        <end position="36"/>
    </location>
</feature>
<dbReference type="Proteomes" id="UP000178985">
    <property type="component" value="Unassembled WGS sequence"/>
</dbReference>
<evidence type="ECO:0000256" key="1">
    <source>
        <dbReference type="SAM" id="Phobius"/>
    </source>
</evidence>
<name>A0A1F6V407_9BACT</name>
<organism evidence="2 3">
    <name type="scientific">Candidatus Nomurabacteria bacterium RIFCSPHIGHO2_01_FULL_40_20</name>
    <dbReference type="NCBI Taxonomy" id="1801738"/>
    <lineage>
        <taxon>Bacteria</taxon>
        <taxon>Candidatus Nomuraibacteriota</taxon>
    </lineage>
</organism>
<comment type="caution">
    <text evidence="2">The sequence shown here is derived from an EMBL/GenBank/DDBJ whole genome shotgun (WGS) entry which is preliminary data.</text>
</comment>
<protein>
    <recommendedName>
        <fullName evidence="4">Type II secretion system protein GspI C-terminal domain-containing protein</fullName>
    </recommendedName>
</protein>
<evidence type="ECO:0000313" key="2">
    <source>
        <dbReference type="EMBL" id="OGI64352.1"/>
    </source>
</evidence>
<evidence type="ECO:0008006" key="4">
    <source>
        <dbReference type="Google" id="ProtNLM"/>
    </source>
</evidence>
<keyword evidence="1" id="KW-0812">Transmembrane</keyword>